<keyword evidence="1" id="KW-0234">DNA repair</keyword>
<keyword evidence="1" id="KW-0539">Nucleus</keyword>
<dbReference type="Pfam" id="PF21315">
    <property type="entry name" value="FAN1_HTH"/>
    <property type="match status" value="1"/>
</dbReference>
<keyword evidence="1" id="KW-0378">Hydrolase</keyword>
<keyword evidence="1" id="KW-0464">Manganese</keyword>
<keyword evidence="5" id="KW-1185">Reference proteome</keyword>
<dbReference type="GO" id="GO:0017108">
    <property type="term" value="F:5'-flap endonuclease activity"/>
    <property type="evidence" value="ECO:0007669"/>
    <property type="project" value="TreeGrafter"/>
</dbReference>
<feature type="domain" description="Fanconi-associated nuclease 1-like TPR" evidence="2">
    <location>
        <begin position="291"/>
        <end position="438"/>
    </location>
</feature>
<comment type="similarity">
    <text evidence="1">Belongs to the FAN1 family.</text>
</comment>
<dbReference type="EMBL" id="UYRT01078866">
    <property type="protein sequence ID" value="VDN19422.1"/>
    <property type="molecule type" value="Genomic_DNA"/>
</dbReference>
<protein>
    <recommendedName>
        <fullName evidence="1">Fanconi-associated nuclease</fullName>
        <ecNumber evidence="1">3.1.4.1</ecNumber>
    </recommendedName>
</protein>
<dbReference type="GO" id="GO:0008409">
    <property type="term" value="F:5'-3' exonuclease activity"/>
    <property type="evidence" value="ECO:0007669"/>
    <property type="project" value="TreeGrafter"/>
</dbReference>
<accession>A0A183DT34</accession>
<evidence type="ECO:0000256" key="1">
    <source>
        <dbReference type="RuleBase" id="RU365033"/>
    </source>
</evidence>
<dbReference type="AlphaFoldDB" id="A0A183DT34"/>
<dbReference type="Proteomes" id="UP000271098">
    <property type="component" value="Unassembled WGS sequence"/>
</dbReference>
<evidence type="ECO:0000313" key="6">
    <source>
        <dbReference type="WBParaSite" id="GPUH_0001188901-mRNA-1"/>
    </source>
</evidence>
<dbReference type="InterPro" id="IPR033315">
    <property type="entry name" value="Fan1-like"/>
</dbReference>
<reference evidence="4 5" key="2">
    <citation type="submission" date="2018-11" db="EMBL/GenBank/DDBJ databases">
        <authorList>
            <consortium name="Pathogen Informatics"/>
        </authorList>
    </citation>
    <scope>NUCLEOTIDE SEQUENCE [LARGE SCALE GENOMIC DNA]</scope>
</reference>
<proteinExistence type="inferred from homology"/>
<dbReference type="InterPro" id="IPR049125">
    <property type="entry name" value="FAN1-like_WH"/>
</dbReference>
<reference evidence="6" key="1">
    <citation type="submission" date="2016-06" db="UniProtKB">
        <authorList>
            <consortium name="WormBaseParasite"/>
        </authorList>
    </citation>
    <scope>IDENTIFICATION</scope>
</reference>
<dbReference type="GO" id="GO:0046872">
    <property type="term" value="F:metal ion binding"/>
    <property type="evidence" value="ECO:0007669"/>
    <property type="project" value="UniProtKB-KW"/>
</dbReference>
<sequence>NVEAQVSCEQWAFTESKTEHGVWEAIVSSLKTCESELSPNVNVPKNIENAADDEGKFASPYYVTLFNKILKKVFCNGGQYSESRFWGERLLIIHEFLHLSAKAKQLLIRLFLRKRKWLPVDKLSYPDISQPLQPLFEELSRAGLVDSSHTSLHDVEEAINLLHAPSLKTVAKHFRLDVTKAKNELSRLLVQFASQKNVFGITMEKKLLHKVKQELGSCFRLRQEVITLFSALFTLYSPSDMNPALLFDQPSINLPSHFLFVMLQLGIDKIRFPAPHNPPLINIYTDLEKLFSYVRAKEMEVEIARWTQQGMWTDIIRSARTARDHFEHSFSTQRSFIESLPPYLRRFTDAHIYMRCITHGVGAFERVRNYEEAVAWLEYLLYGEQFKSIFCFHRGEWWDRLALNLHFHLKDKDRAMKAVVDGLEDQLVGDKDRLLLQEISVVLVNTCDFLVGNGFGMFLVVQEMELRSNVMSKYWLCFTISKIKDSKKVGFFPEALQASVCLVIHYTVSVSAGLHAEGTLWHTVFGLLFYNIIFDSDIENVWFSETQMNPADLNDRNFYAHRQDLFELRFKEIEESNIDDLLREMENIYNLHYGVTNSEISWECFTDFKQISVSNVLQTFHFKLHTCFG</sequence>
<dbReference type="CDD" id="cd22326">
    <property type="entry name" value="FAN1-like"/>
    <property type="match status" value="1"/>
</dbReference>
<evidence type="ECO:0000313" key="5">
    <source>
        <dbReference type="Proteomes" id="UP000271098"/>
    </source>
</evidence>
<evidence type="ECO:0000259" key="2">
    <source>
        <dbReference type="Pfam" id="PF21170"/>
    </source>
</evidence>
<dbReference type="WBParaSite" id="GPUH_0001188901-mRNA-1">
    <property type="protein sequence ID" value="GPUH_0001188901-mRNA-1"/>
    <property type="gene ID" value="GPUH_0001188901"/>
</dbReference>
<comment type="cofactor">
    <cofactor evidence="1">
        <name>Mg(2+)</name>
        <dbReference type="ChEBI" id="CHEBI:18420"/>
    </cofactor>
    <cofactor evidence="1">
        <name>Mn(2+)</name>
        <dbReference type="ChEBI" id="CHEBI:29035"/>
    </cofactor>
</comment>
<dbReference type="GO" id="GO:0036297">
    <property type="term" value="P:interstrand cross-link repair"/>
    <property type="evidence" value="ECO:0007669"/>
    <property type="project" value="InterPro"/>
</dbReference>
<dbReference type="EC" id="3.1.4.1" evidence="1"/>
<organism evidence="6">
    <name type="scientific">Gongylonema pulchrum</name>
    <dbReference type="NCBI Taxonomy" id="637853"/>
    <lineage>
        <taxon>Eukaryota</taxon>
        <taxon>Metazoa</taxon>
        <taxon>Ecdysozoa</taxon>
        <taxon>Nematoda</taxon>
        <taxon>Chromadorea</taxon>
        <taxon>Rhabditida</taxon>
        <taxon>Spirurina</taxon>
        <taxon>Spiruromorpha</taxon>
        <taxon>Spiruroidea</taxon>
        <taxon>Gongylonematidae</taxon>
        <taxon>Gongylonema</taxon>
    </lineage>
</organism>
<comment type="catalytic activity">
    <reaction evidence="1">
        <text>Hydrolytically removes 5'-nucleotides successively from the 3'-hydroxy termini of 3'-hydroxy-terminated oligonucleotides.</text>
        <dbReference type="EC" id="3.1.4.1"/>
    </reaction>
</comment>
<evidence type="ECO:0000313" key="4">
    <source>
        <dbReference type="EMBL" id="VDN19422.1"/>
    </source>
</evidence>
<name>A0A183DT34_9BILA</name>
<feature type="domain" description="Fanconi-associated nuclease 1-like winged-helix" evidence="3">
    <location>
        <begin position="61"/>
        <end position="145"/>
    </location>
</feature>
<keyword evidence="1" id="KW-0479">Metal-binding</keyword>
<comment type="subcellular location">
    <subcellularLocation>
        <location evidence="1">Nucleus</location>
    </subcellularLocation>
</comment>
<dbReference type="PANTHER" id="PTHR15749:SF4">
    <property type="entry name" value="FANCONI-ASSOCIATED NUCLEASE 1"/>
    <property type="match status" value="1"/>
</dbReference>
<dbReference type="OrthoDB" id="76364at2759"/>
<keyword evidence="1" id="KW-0227">DNA damage</keyword>
<evidence type="ECO:0000259" key="3">
    <source>
        <dbReference type="Pfam" id="PF21315"/>
    </source>
</evidence>
<dbReference type="GO" id="GO:0005634">
    <property type="term" value="C:nucleus"/>
    <property type="evidence" value="ECO:0007669"/>
    <property type="project" value="UniProtKB-SubCell"/>
</dbReference>
<dbReference type="InterPro" id="IPR049126">
    <property type="entry name" value="FAN1-like_TPR"/>
</dbReference>
<dbReference type="Pfam" id="PF21170">
    <property type="entry name" value="FAN1_TPR"/>
    <property type="match status" value="1"/>
</dbReference>
<dbReference type="GO" id="GO:0070336">
    <property type="term" value="F:flap-structured DNA binding"/>
    <property type="evidence" value="ECO:0007669"/>
    <property type="project" value="TreeGrafter"/>
</dbReference>
<dbReference type="PANTHER" id="PTHR15749">
    <property type="entry name" value="FANCONI-ASSOCIATED NUCLEASE 1"/>
    <property type="match status" value="1"/>
</dbReference>
<gene>
    <name evidence="4" type="ORF">GPUH_LOCUS11875</name>
</gene>
<keyword evidence="1" id="KW-0460">Magnesium</keyword>
<keyword evidence="1" id="KW-0540">Nuclease</keyword>
<dbReference type="GO" id="GO:0004528">
    <property type="term" value="F:phosphodiesterase I activity"/>
    <property type="evidence" value="ECO:0007669"/>
    <property type="project" value="UniProtKB-EC"/>
</dbReference>
<dbReference type="InterPro" id="IPR049132">
    <property type="entry name" value="FAN1-like_euk"/>
</dbReference>
<comment type="function">
    <text evidence="1">Nuclease required for the repair of DNA interstrand cross-links (ICL). Acts as a 5'-3' exonuclease that anchors at a cut end of DNA and cleaves DNA successively at every third nucleotide, allowing to excise an ICL from one strand through flanking incisions.</text>
</comment>